<comment type="caution">
    <text evidence="1">The sequence shown here is derived from an EMBL/GenBank/DDBJ whole genome shotgun (WGS) entry which is preliminary data.</text>
</comment>
<sequence length="54" mass="6334">MKPLKAKVSITIDNNIVEVLKTLAEEDDRSLSQYINLILKRYLKDMKERENNKA</sequence>
<evidence type="ECO:0000313" key="2">
    <source>
        <dbReference type="Proteomes" id="UP000307720"/>
    </source>
</evidence>
<reference evidence="1" key="1">
    <citation type="submission" date="2019-04" db="EMBL/GenBank/DDBJ databases">
        <title>Microbes associate with the intestines of laboratory mice.</title>
        <authorList>
            <person name="Navarre W."/>
            <person name="Wong E."/>
            <person name="Huang K."/>
            <person name="Tropini C."/>
            <person name="Ng K."/>
            <person name="Yu B."/>
        </authorList>
    </citation>
    <scope>NUCLEOTIDE SEQUENCE</scope>
    <source>
        <strain evidence="1">NM72_1-8</strain>
    </source>
</reference>
<name>A0AC61QVE3_9FIRM</name>
<dbReference type="EMBL" id="SRZB01000059">
    <property type="protein sequence ID" value="TGX96501.1"/>
    <property type="molecule type" value="Genomic_DNA"/>
</dbReference>
<keyword evidence="2" id="KW-1185">Reference proteome</keyword>
<dbReference type="Proteomes" id="UP000307720">
    <property type="component" value="Unassembled WGS sequence"/>
</dbReference>
<evidence type="ECO:0000313" key="1">
    <source>
        <dbReference type="EMBL" id="TGX96501.1"/>
    </source>
</evidence>
<protein>
    <submittedName>
        <fullName evidence="1">Toxin-antitoxin system protein</fullName>
    </submittedName>
</protein>
<gene>
    <name evidence="1" type="ORF">E5357_15870</name>
</gene>
<proteinExistence type="predicted"/>
<accession>A0AC61QVE3</accession>
<organism evidence="1 2">
    <name type="scientific">Hominisplanchenecus murintestinalis</name>
    <dbReference type="NCBI Taxonomy" id="2941517"/>
    <lineage>
        <taxon>Bacteria</taxon>
        <taxon>Bacillati</taxon>
        <taxon>Bacillota</taxon>
        <taxon>Clostridia</taxon>
        <taxon>Lachnospirales</taxon>
        <taxon>Lachnospiraceae</taxon>
        <taxon>Hominisplanchenecus</taxon>
    </lineage>
</organism>